<dbReference type="GO" id="GO:0140662">
    <property type="term" value="F:ATP-dependent protein folding chaperone"/>
    <property type="evidence" value="ECO:0007669"/>
    <property type="project" value="InterPro"/>
</dbReference>
<evidence type="ECO:0000313" key="5">
    <source>
        <dbReference type="Proteomes" id="UP001419268"/>
    </source>
</evidence>
<evidence type="ECO:0000313" key="4">
    <source>
        <dbReference type="EMBL" id="KAK9166030.1"/>
    </source>
</evidence>
<accession>A0AAP0Q3L0</accession>
<comment type="similarity">
    <text evidence="1">Belongs to the heat shock protein 70 family.</text>
</comment>
<keyword evidence="5" id="KW-1185">Reference proteome</keyword>
<keyword evidence="3" id="KW-0067">ATP-binding</keyword>
<evidence type="ECO:0000256" key="3">
    <source>
        <dbReference type="ARBA" id="ARBA00022840"/>
    </source>
</evidence>
<dbReference type="FunFam" id="3.30.420.40:FF:000028">
    <property type="entry name" value="heat shock 70 kDa protein-like"/>
    <property type="match status" value="1"/>
</dbReference>
<evidence type="ECO:0000256" key="1">
    <source>
        <dbReference type="ARBA" id="ARBA00007381"/>
    </source>
</evidence>
<organism evidence="4 5">
    <name type="scientific">Stephania cephalantha</name>
    <dbReference type="NCBI Taxonomy" id="152367"/>
    <lineage>
        <taxon>Eukaryota</taxon>
        <taxon>Viridiplantae</taxon>
        <taxon>Streptophyta</taxon>
        <taxon>Embryophyta</taxon>
        <taxon>Tracheophyta</taxon>
        <taxon>Spermatophyta</taxon>
        <taxon>Magnoliopsida</taxon>
        <taxon>Ranunculales</taxon>
        <taxon>Menispermaceae</taxon>
        <taxon>Menispermoideae</taxon>
        <taxon>Cissampelideae</taxon>
        <taxon>Stephania</taxon>
    </lineage>
</organism>
<gene>
    <name evidence="4" type="ORF">Scep_001221</name>
</gene>
<dbReference type="Pfam" id="PF00012">
    <property type="entry name" value="HSP70"/>
    <property type="match status" value="1"/>
</dbReference>
<reference evidence="4 5" key="1">
    <citation type="submission" date="2024-01" db="EMBL/GenBank/DDBJ databases">
        <title>Genome assemblies of Stephania.</title>
        <authorList>
            <person name="Yang L."/>
        </authorList>
    </citation>
    <scope>NUCLEOTIDE SEQUENCE [LARGE SCALE GENOMIC DNA]</scope>
    <source>
        <strain evidence="4">JXDWG</strain>
        <tissue evidence="4">Leaf</tissue>
    </source>
</reference>
<proteinExistence type="inferred from homology"/>
<dbReference type="AlphaFoldDB" id="A0AAP0Q3L0"/>
<dbReference type="Gene3D" id="3.30.420.40">
    <property type="match status" value="1"/>
</dbReference>
<evidence type="ECO:0000256" key="2">
    <source>
        <dbReference type="ARBA" id="ARBA00022741"/>
    </source>
</evidence>
<dbReference type="GO" id="GO:0005524">
    <property type="term" value="F:ATP binding"/>
    <property type="evidence" value="ECO:0007669"/>
    <property type="project" value="UniProtKB-KW"/>
</dbReference>
<protein>
    <submittedName>
        <fullName evidence="4">Uncharacterized protein</fullName>
    </submittedName>
</protein>
<sequence>MMYQRYKTTPSYVAFTDTECLIANAAKNQVVMNLITGFGMHVSCWTLLSATKWWKN</sequence>
<name>A0AAP0Q3L0_9MAGN</name>
<dbReference type="EMBL" id="JBBNAG010000001">
    <property type="protein sequence ID" value="KAK9166030.1"/>
    <property type="molecule type" value="Genomic_DNA"/>
</dbReference>
<comment type="caution">
    <text evidence="4">The sequence shown here is derived from an EMBL/GenBank/DDBJ whole genome shotgun (WGS) entry which is preliminary data.</text>
</comment>
<keyword evidence="2" id="KW-0547">Nucleotide-binding</keyword>
<dbReference type="Proteomes" id="UP001419268">
    <property type="component" value="Unassembled WGS sequence"/>
</dbReference>
<dbReference type="InterPro" id="IPR013126">
    <property type="entry name" value="Hsp_70_fam"/>
</dbReference>